<evidence type="ECO:0000313" key="2">
    <source>
        <dbReference type="Proteomes" id="UP000693738"/>
    </source>
</evidence>
<name>A0A8J2IY00_FUSEQ</name>
<dbReference type="AlphaFoldDB" id="A0A8J2IY00"/>
<dbReference type="Proteomes" id="UP000693738">
    <property type="component" value="Unassembled WGS sequence"/>
</dbReference>
<reference evidence="1" key="1">
    <citation type="submission" date="2021-05" db="EMBL/GenBank/DDBJ databases">
        <authorList>
            <person name="Khan N."/>
        </authorList>
    </citation>
    <scope>NUCLEOTIDE SEQUENCE</scope>
</reference>
<dbReference type="EMBL" id="CAJSTJ010000151">
    <property type="protein sequence ID" value="CAG7562532.1"/>
    <property type="molecule type" value="Genomic_DNA"/>
</dbReference>
<organism evidence="1 2">
    <name type="scientific">Fusarium equiseti</name>
    <name type="common">Fusarium scirpi</name>
    <dbReference type="NCBI Taxonomy" id="61235"/>
    <lineage>
        <taxon>Eukaryota</taxon>
        <taxon>Fungi</taxon>
        <taxon>Dikarya</taxon>
        <taxon>Ascomycota</taxon>
        <taxon>Pezizomycotina</taxon>
        <taxon>Sordariomycetes</taxon>
        <taxon>Hypocreomycetidae</taxon>
        <taxon>Hypocreales</taxon>
        <taxon>Nectriaceae</taxon>
        <taxon>Fusarium</taxon>
        <taxon>Fusarium incarnatum-equiseti species complex</taxon>
    </lineage>
</organism>
<protein>
    <submittedName>
        <fullName evidence="1">Uncharacterized protein</fullName>
    </submittedName>
</protein>
<comment type="caution">
    <text evidence="1">The sequence shown here is derived from an EMBL/GenBank/DDBJ whole genome shotgun (WGS) entry which is preliminary data.</text>
</comment>
<sequence>MVRRKIREDVIHVTDHAGRPARLLWSHSRHEVIIPLASICFYFVHPNLNSDDFNFTEFSRDVLKDCDNPARLDVFFIPGGTNADCAEHYRKELRSRGDVLEQIREVQEAYHDFYNNHGYVREERKKGRLPGLFGSHRHQFSDYHGLIFVYNEATWDLEDDDKGFNMVRFDPEQTLEDFEPWERIPILDPIKTTRVRARRPRGEEDGFDGGSMSRRHEDRGIWWWFWDMRSRRLWNGALFATGSAEELGWTSW</sequence>
<gene>
    <name evidence="1" type="ORF">FEQUK3_LOCUS8244</name>
</gene>
<evidence type="ECO:0000313" key="1">
    <source>
        <dbReference type="EMBL" id="CAG7562532.1"/>
    </source>
</evidence>
<accession>A0A8J2IY00</accession>
<proteinExistence type="predicted"/>